<sequence length="128" mass="13211">MEMNDPANAAAMPAPDGPGAEFRRTDDGALVCSLAGELDLDGVLAVGPALEEAVRSGAPLMVVDLSRVGFCDSSGLNLLLRTRTDADSAGTALRLAGAPDQLLRLLEITGADRVFALEPTLEHALAAR</sequence>
<evidence type="ECO:0000256" key="1">
    <source>
        <dbReference type="ARBA" id="ARBA00009013"/>
    </source>
</evidence>
<reference evidence="5" key="2">
    <citation type="submission" date="2020-09" db="EMBL/GenBank/DDBJ databases">
        <authorList>
            <person name="Sun Q."/>
            <person name="Ohkuma M."/>
        </authorList>
    </citation>
    <scope>NUCLEOTIDE SEQUENCE</scope>
    <source>
        <strain evidence="5">JCM 4646</strain>
    </source>
</reference>
<dbReference type="InterPro" id="IPR003658">
    <property type="entry name" value="Anti-sigma_ant"/>
</dbReference>
<feature type="domain" description="STAS" evidence="4">
    <location>
        <begin position="27"/>
        <end position="128"/>
    </location>
</feature>
<dbReference type="PANTHER" id="PTHR33495">
    <property type="entry name" value="ANTI-SIGMA FACTOR ANTAGONIST TM_1081-RELATED-RELATED"/>
    <property type="match status" value="1"/>
</dbReference>
<evidence type="ECO:0000256" key="2">
    <source>
        <dbReference type="RuleBase" id="RU003749"/>
    </source>
</evidence>
<comment type="caution">
    <text evidence="5">The sequence shown here is derived from an EMBL/GenBank/DDBJ whole genome shotgun (WGS) entry which is preliminary data.</text>
</comment>
<dbReference type="InterPro" id="IPR058548">
    <property type="entry name" value="MlaB-like_STAS"/>
</dbReference>
<evidence type="ECO:0000313" key="5">
    <source>
        <dbReference type="EMBL" id="GHH66300.1"/>
    </source>
</evidence>
<dbReference type="AlphaFoldDB" id="A0A919KP41"/>
<dbReference type="Gene3D" id="3.30.750.24">
    <property type="entry name" value="STAS domain"/>
    <property type="match status" value="1"/>
</dbReference>
<accession>A0A919KP41</accession>
<dbReference type="SUPFAM" id="SSF52091">
    <property type="entry name" value="SpoIIaa-like"/>
    <property type="match status" value="1"/>
</dbReference>
<comment type="similarity">
    <text evidence="1 2">Belongs to the anti-sigma-factor antagonist family.</text>
</comment>
<name>A0A919KP41_9ACTN</name>
<evidence type="ECO:0000313" key="6">
    <source>
        <dbReference type="Proteomes" id="UP000617734"/>
    </source>
</evidence>
<dbReference type="PANTHER" id="PTHR33495:SF2">
    <property type="entry name" value="ANTI-SIGMA FACTOR ANTAGONIST TM_1081-RELATED"/>
    <property type="match status" value="1"/>
</dbReference>
<organism evidence="5 6">
    <name type="scientific">Kitasatospora indigofera</name>
    <dbReference type="NCBI Taxonomy" id="67307"/>
    <lineage>
        <taxon>Bacteria</taxon>
        <taxon>Bacillati</taxon>
        <taxon>Actinomycetota</taxon>
        <taxon>Actinomycetes</taxon>
        <taxon>Kitasatosporales</taxon>
        <taxon>Streptomycetaceae</taxon>
        <taxon>Kitasatospora</taxon>
    </lineage>
</organism>
<dbReference type="Proteomes" id="UP000617734">
    <property type="component" value="Unassembled WGS sequence"/>
</dbReference>
<dbReference type="PROSITE" id="PS50801">
    <property type="entry name" value="STAS"/>
    <property type="match status" value="1"/>
</dbReference>
<feature type="compositionally biased region" description="Low complexity" evidence="3">
    <location>
        <begin position="1"/>
        <end position="20"/>
    </location>
</feature>
<dbReference type="EMBL" id="BNBO01000007">
    <property type="protein sequence ID" value="GHH66300.1"/>
    <property type="molecule type" value="Genomic_DNA"/>
</dbReference>
<feature type="region of interest" description="Disordered" evidence="3">
    <location>
        <begin position="1"/>
        <end position="22"/>
    </location>
</feature>
<dbReference type="NCBIfam" id="TIGR00377">
    <property type="entry name" value="ant_ant_sig"/>
    <property type="match status" value="1"/>
</dbReference>
<reference evidence="5" key="1">
    <citation type="journal article" date="2014" name="Int. J. Syst. Evol. Microbiol.">
        <title>Complete genome sequence of Corynebacterium casei LMG S-19264T (=DSM 44701T), isolated from a smear-ripened cheese.</title>
        <authorList>
            <consortium name="US DOE Joint Genome Institute (JGI-PGF)"/>
            <person name="Walter F."/>
            <person name="Albersmeier A."/>
            <person name="Kalinowski J."/>
            <person name="Ruckert C."/>
        </authorList>
    </citation>
    <scope>NUCLEOTIDE SEQUENCE</scope>
    <source>
        <strain evidence="5">JCM 4646</strain>
    </source>
</reference>
<evidence type="ECO:0000256" key="3">
    <source>
        <dbReference type="SAM" id="MobiDB-lite"/>
    </source>
</evidence>
<protein>
    <recommendedName>
        <fullName evidence="2">Anti-sigma factor antagonist</fullName>
    </recommendedName>
</protein>
<gene>
    <name evidence="5" type="ORF">GCM10018781_20020</name>
</gene>
<keyword evidence="6" id="KW-1185">Reference proteome</keyword>
<proteinExistence type="inferred from homology"/>
<dbReference type="GO" id="GO:0043856">
    <property type="term" value="F:anti-sigma factor antagonist activity"/>
    <property type="evidence" value="ECO:0007669"/>
    <property type="project" value="InterPro"/>
</dbReference>
<dbReference type="CDD" id="cd07043">
    <property type="entry name" value="STAS_anti-anti-sigma_factors"/>
    <property type="match status" value="1"/>
</dbReference>
<evidence type="ECO:0000259" key="4">
    <source>
        <dbReference type="PROSITE" id="PS50801"/>
    </source>
</evidence>
<dbReference type="InterPro" id="IPR002645">
    <property type="entry name" value="STAS_dom"/>
</dbReference>
<dbReference type="InterPro" id="IPR036513">
    <property type="entry name" value="STAS_dom_sf"/>
</dbReference>
<dbReference type="Pfam" id="PF13466">
    <property type="entry name" value="STAS_2"/>
    <property type="match status" value="1"/>
</dbReference>